<dbReference type="RefSeq" id="WP_002168670.1">
    <property type="nucleotide sequence ID" value="NZ_CP009746.1"/>
</dbReference>
<keyword evidence="1" id="KW-0812">Transmembrane</keyword>
<reference evidence="3 5" key="2">
    <citation type="submission" date="2017-01" db="EMBL/GenBank/DDBJ databases">
        <title>Bacillus cereus isolates.</title>
        <authorList>
            <person name="Beno S.M."/>
        </authorList>
    </citation>
    <scope>NUCLEOTIDE SEQUENCE [LARGE SCALE GENOMIC DNA]</scope>
    <source>
        <strain evidence="3 5">FSL W7-1108</strain>
    </source>
</reference>
<evidence type="ECO:0000313" key="2">
    <source>
        <dbReference type="EMBL" id="EJR37838.1"/>
    </source>
</evidence>
<keyword evidence="1" id="KW-1133">Transmembrane helix</keyword>
<evidence type="ECO:0000313" key="3">
    <source>
        <dbReference type="EMBL" id="OOR06919.1"/>
    </source>
</evidence>
<protein>
    <submittedName>
        <fullName evidence="3">Uncharacterized protein</fullName>
    </submittedName>
</protein>
<comment type="caution">
    <text evidence="3">The sequence shown here is derived from an EMBL/GenBank/DDBJ whole genome shotgun (WGS) entry which is preliminary data.</text>
</comment>
<feature type="transmembrane region" description="Helical" evidence="1">
    <location>
        <begin position="91"/>
        <end position="109"/>
    </location>
</feature>
<gene>
    <name evidence="3" type="ORF">BW900_09695</name>
    <name evidence="2" type="ORF">III_03591</name>
</gene>
<accession>J8IDL6</accession>
<dbReference type="EMBL" id="AHEV01000022">
    <property type="protein sequence ID" value="EJR37838.1"/>
    <property type="molecule type" value="Genomic_DNA"/>
</dbReference>
<evidence type="ECO:0000313" key="4">
    <source>
        <dbReference type="Proteomes" id="UP000006976"/>
    </source>
</evidence>
<dbReference type="EMBL" id="MUAI01000005">
    <property type="protein sequence ID" value="OOR06919.1"/>
    <property type="molecule type" value="Genomic_DNA"/>
</dbReference>
<accession>A0A0A0WPL5</accession>
<feature type="transmembrane region" description="Helical" evidence="1">
    <location>
        <begin position="33"/>
        <end position="55"/>
    </location>
</feature>
<name>A0A0A0WPL5_BACMY</name>
<dbReference type="Pfam" id="PF10823">
    <property type="entry name" value="DUF2568"/>
    <property type="match status" value="1"/>
</dbReference>
<evidence type="ECO:0000256" key="1">
    <source>
        <dbReference type="SAM" id="Phobius"/>
    </source>
</evidence>
<dbReference type="Proteomes" id="UP000006976">
    <property type="component" value="Unassembled WGS sequence"/>
</dbReference>
<accession>A0A0D6SWQ9</accession>
<sequence>MFIKPINLAIRFFLELCALASLCYWGFQFWESVYVKFIFGIGSPLLFATIWGIFIAPKASLKLPEPYRFMLEIILFGVTSVALYVVDQITLAIILGMVFVINRTLIIIWKQ</sequence>
<evidence type="ECO:0000313" key="5">
    <source>
        <dbReference type="Proteomes" id="UP000190696"/>
    </source>
</evidence>
<dbReference type="InterPro" id="IPR021214">
    <property type="entry name" value="DUF2568"/>
</dbReference>
<reference evidence="2 4" key="1">
    <citation type="submission" date="2012-04" db="EMBL/GenBank/DDBJ databases">
        <title>The Genome Sequence of Bacillus cereus VD078.</title>
        <authorList>
            <consortium name="The Broad Institute Genome Sequencing Platform"/>
            <consortium name="The Broad Institute Genome Sequencing Center for Infectious Disease"/>
            <person name="Feldgarden M."/>
            <person name="Van der Auwera G.A."/>
            <person name="Mahillon J."/>
            <person name="Duprez V."/>
            <person name="Timmery S."/>
            <person name="Mattelet C."/>
            <person name="Dierick K."/>
            <person name="Sun M."/>
            <person name="Yu Z."/>
            <person name="Zhu L."/>
            <person name="Hu X."/>
            <person name="Shank E.B."/>
            <person name="Swiecicka I."/>
            <person name="Hansen B.M."/>
            <person name="Andrup L."/>
            <person name="Young S.K."/>
            <person name="Zeng Q."/>
            <person name="Gargeya S."/>
            <person name="Fitzgerald M."/>
            <person name="Haas B."/>
            <person name="Abouelleil A."/>
            <person name="Alvarado L."/>
            <person name="Arachchi H.M."/>
            <person name="Berlin A."/>
            <person name="Chapman S.B."/>
            <person name="Goldberg J."/>
            <person name="Griggs A."/>
            <person name="Gujja S."/>
            <person name="Hansen M."/>
            <person name="Howarth C."/>
            <person name="Imamovic A."/>
            <person name="Larimer J."/>
            <person name="McCowen C."/>
            <person name="Montmayeur A."/>
            <person name="Murphy C."/>
            <person name="Neiman D."/>
            <person name="Pearson M."/>
            <person name="Priest M."/>
            <person name="Roberts A."/>
            <person name="Saif S."/>
            <person name="Shea T."/>
            <person name="Sisk P."/>
            <person name="Sykes S."/>
            <person name="Wortman J."/>
            <person name="Nusbaum C."/>
            <person name="Birren B."/>
        </authorList>
    </citation>
    <scope>NUCLEOTIDE SEQUENCE [LARGE SCALE GENOMIC DNA]</scope>
    <source>
        <strain evidence="2 4">VD078</strain>
    </source>
</reference>
<dbReference type="KEGG" id="bww:bwei_3200"/>
<proteinExistence type="predicted"/>
<feature type="transmembrane region" description="Helical" evidence="1">
    <location>
        <begin position="67"/>
        <end position="85"/>
    </location>
</feature>
<dbReference type="Proteomes" id="UP000190696">
    <property type="component" value="Unassembled WGS sequence"/>
</dbReference>
<keyword evidence="1" id="KW-0472">Membrane</keyword>
<feature type="transmembrane region" description="Helical" evidence="1">
    <location>
        <begin position="9"/>
        <end position="27"/>
    </location>
</feature>
<organism evidence="3 5">
    <name type="scientific">Bacillus mycoides</name>
    <dbReference type="NCBI Taxonomy" id="1405"/>
    <lineage>
        <taxon>Bacteria</taxon>
        <taxon>Bacillati</taxon>
        <taxon>Bacillota</taxon>
        <taxon>Bacilli</taxon>
        <taxon>Bacillales</taxon>
        <taxon>Bacillaceae</taxon>
        <taxon>Bacillus</taxon>
        <taxon>Bacillus cereus group</taxon>
    </lineage>
</organism>
<dbReference type="AlphaFoldDB" id="A0A0A0WPL5"/>